<gene>
    <name evidence="2" type="ORF">EDD27_2163</name>
</gene>
<organism evidence="2 3">
    <name type="scientific">Nonomuraea polychroma</name>
    <dbReference type="NCBI Taxonomy" id="46176"/>
    <lineage>
        <taxon>Bacteria</taxon>
        <taxon>Bacillati</taxon>
        <taxon>Actinomycetota</taxon>
        <taxon>Actinomycetes</taxon>
        <taxon>Streptosporangiales</taxon>
        <taxon>Streptosporangiaceae</taxon>
        <taxon>Nonomuraea</taxon>
    </lineage>
</organism>
<dbReference type="Gene3D" id="3.10.180.10">
    <property type="entry name" value="2,3-Dihydroxybiphenyl 1,2-Dioxygenase, domain 1"/>
    <property type="match status" value="1"/>
</dbReference>
<name>A0A438M1U1_9ACTN</name>
<accession>A0A438M1U1</accession>
<dbReference type="Pfam" id="PF00903">
    <property type="entry name" value="Glyoxalase"/>
    <property type="match status" value="1"/>
</dbReference>
<evidence type="ECO:0000259" key="1">
    <source>
        <dbReference type="PROSITE" id="PS51819"/>
    </source>
</evidence>
<dbReference type="EMBL" id="SAUN01000001">
    <property type="protein sequence ID" value="RVX39790.1"/>
    <property type="molecule type" value="Genomic_DNA"/>
</dbReference>
<dbReference type="SUPFAM" id="SSF54593">
    <property type="entry name" value="Glyoxalase/Bleomycin resistance protein/Dihydroxybiphenyl dioxygenase"/>
    <property type="match status" value="1"/>
</dbReference>
<dbReference type="RefSeq" id="WP_127932259.1">
    <property type="nucleotide sequence ID" value="NZ_SAUN01000001.1"/>
</dbReference>
<dbReference type="Proteomes" id="UP000284824">
    <property type="component" value="Unassembled WGS sequence"/>
</dbReference>
<dbReference type="PROSITE" id="PS51819">
    <property type="entry name" value="VOC"/>
    <property type="match status" value="1"/>
</dbReference>
<keyword evidence="3" id="KW-1185">Reference proteome</keyword>
<evidence type="ECO:0000313" key="3">
    <source>
        <dbReference type="Proteomes" id="UP000284824"/>
    </source>
</evidence>
<comment type="caution">
    <text evidence="2">The sequence shown here is derived from an EMBL/GenBank/DDBJ whole genome shotgun (WGS) entry which is preliminary data.</text>
</comment>
<dbReference type="InterPro" id="IPR037523">
    <property type="entry name" value="VOC_core"/>
</dbReference>
<proteinExistence type="predicted"/>
<dbReference type="AlphaFoldDB" id="A0A438M1U1"/>
<dbReference type="InterPro" id="IPR029068">
    <property type="entry name" value="Glyas_Bleomycin-R_OHBP_Dase"/>
</dbReference>
<evidence type="ECO:0000313" key="2">
    <source>
        <dbReference type="EMBL" id="RVX39790.1"/>
    </source>
</evidence>
<protein>
    <recommendedName>
        <fullName evidence="1">VOC domain-containing protein</fullName>
    </recommendedName>
</protein>
<dbReference type="OrthoDB" id="9793039at2"/>
<feature type="domain" description="VOC" evidence="1">
    <location>
        <begin position="4"/>
        <end position="116"/>
    </location>
</feature>
<reference evidence="2 3" key="1">
    <citation type="submission" date="2019-01" db="EMBL/GenBank/DDBJ databases">
        <title>Sequencing the genomes of 1000 actinobacteria strains.</title>
        <authorList>
            <person name="Klenk H.-P."/>
        </authorList>
    </citation>
    <scope>NUCLEOTIDE SEQUENCE [LARGE SCALE GENOMIC DNA]</scope>
    <source>
        <strain evidence="2 3">DSM 43925</strain>
    </source>
</reference>
<sequence length="116" mass="12376">MGQPVAWFDITAKDAAKAHKFYAELFGWNIDANNPMNYGMVDTGSSEGIPGGIGQAGNGNQPGIVLYVAVQDAKASLEHVERLGGKTEVPPYEIPGTGVMAVFQDPDGNRVGLWQR</sequence>
<dbReference type="PANTHER" id="PTHR33993">
    <property type="entry name" value="GLYOXALASE-RELATED"/>
    <property type="match status" value="1"/>
</dbReference>
<dbReference type="InterPro" id="IPR004360">
    <property type="entry name" value="Glyas_Fos-R_dOase_dom"/>
</dbReference>
<dbReference type="CDD" id="cd07247">
    <property type="entry name" value="SgaA_N_like"/>
    <property type="match status" value="1"/>
</dbReference>
<dbReference type="InterPro" id="IPR052164">
    <property type="entry name" value="Anthracycline_SecMetBiosynth"/>
</dbReference>